<keyword evidence="9" id="KW-0535">Nitrogen fixation</keyword>
<dbReference type="SUPFAM" id="SSF55874">
    <property type="entry name" value="ATPase domain of HSP90 chaperone/DNA topoisomerase II/histidine kinase"/>
    <property type="match status" value="1"/>
</dbReference>
<keyword evidence="17" id="KW-1185">Reference proteome</keyword>
<evidence type="ECO:0000259" key="14">
    <source>
        <dbReference type="PROSITE" id="PS50109"/>
    </source>
</evidence>
<dbReference type="InterPro" id="IPR003661">
    <property type="entry name" value="HisK_dim/P_dom"/>
</dbReference>
<evidence type="ECO:0000256" key="4">
    <source>
        <dbReference type="ARBA" id="ARBA00022679"/>
    </source>
</evidence>
<keyword evidence="7 16" id="KW-0067">ATP-binding</keyword>
<dbReference type="Pfam" id="PF13188">
    <property type="entry name" value="PAS_8"/>
    <property type="match status" value="1"/>
</dbReference>
<dbReference type="GO" id="GO:0000155">
    <property type="term" value="F:phosphorelay sensor kinase activity"/>
    <property type="evidence" value="ECO:0007669"/>
    <property type="project" value="InterPro"/>
</dbReference>
<evidence type="ECO:0000313" key="16">
    <source>
        <dbReference type="EMBL" id="EPD13093.1"/>
    </source>
</evidence>
<evidence type="ECO:0000256" key="5">
    <source>
        <dbReference type="ARBA" id="ARBA00022741"/>
    </source>
</evidence>
<dbReference type="SMART" id="SM00388">
    <property type="entry name" value="HisKA"/>
    <property type="match status" value="1"/>
</dbReference>
<dbReference type="PROSITE" id="PS50109">
    <property type="entry name" value="HIS_KIN"/>
    <property type="match status" value="1"/>
</dbReference>
<dbReference type="GO" id="GO:0005524">
    <property type="term" value="F:ATP binding"/>
    <property type="evidence" value="ECO:0007669"/>
    <property type="project" value="UniProtKB-KW"/>
</dbReference>
<feature type="domain" description="PAS" evidence="15">
    <location>
        <begin position="11"/>
        <end position="48"/>
    </location>
</feature>
<dbReference type="PROSITE" id="PS50112">
    <property type="entry name" value="PAS"/>
    <property type="match status" value="1"/>
</dbReference>
<dbReference type="PRINTS" id="PR00344">
    <property type="entry name" value="BCTRLSENSOR"/>
</dbReference>
<dbReference type="SMART" id="SM00387">
    <property type="entry name" value="HATPase_c"/>
    <property type="match status" value="1"/>
</dbReference>
<dbReference type="CDD" id="cd00130">
    <property type="entry name" value="PAS"/>
    <property type="match status" value="1"/>
</dbReference>
<evidence type="ECO:0000256" key="8">
    <source>
        <dbReference type="ARBA" id="ARBA00023012"/>
    </source>
</evidence>
<evidence type="ECO:0000256" key="9">
    <source>
        <dbReference type="ARBA" id="ARBA00023231"/>
    </source>
</evidence>
<reference evidence="16 17" key="1">
    <citation type="journal article" date="2013" name="Genome Announc.">
        <title>Genome Sequence of the Pyrene- and Fluoranthene-Degrading Bacterium Cycloclasticus sp. Strain PY97M.</title>
        <authorList>
            <person name="Cui Z."/>
            <person name="Xu G."/>
            <person name="Li Q."/>
            <person name="Gao W."/>
            <person name="Zheng L."/>
        </authorList>
    </citation>
    <scope>NUCLEOTIDE SEQUENCE [LARGE SCALE GENOMIC DNA]</scope>
    <source>
        <strain evidence="16 17">PY97M</strain>
    </source>
</reference>
<proteinExistence type="predicted"/>
<dbReference type="PANTHER" id="PTHR43065">
    <property type="entry name" value="SENSOR HISTIDINE KINASE"/>
    <property type="match status" value="1"/>
</dbReference>
<evidence type="ECO:0000256" key="7">
    <source>
        <dbReference type="ARBA" id="ARBA00022840"/>
    </source>
</evidence>
<dbReference type="Gene3D" id="1.10.287.130">
    <property type="match status" value="1"/>
</dbReference>
<evidence type="ECO:0000256" key="12">
    <source>
        <dbReference type="ARBA" id="ARBA00042313"/>
    </source>
</evidence>
<keyword evidence="4" id="KW-0808">Transferase</keyword>
<dbReference type="InterPro" id="IPR004358">
    <property type="entry name" value="Sig_transdc_His_kin-like_C"/>
</dbReference>
<keyword evidence="6 16" id="KW-0418">Kinase</keyword>
<dbReference type="EMBL" id="ASHL01000004">
    <property type="protein sequence ID" value="EPD13093.1"/>
    <property type="molecule type" value="Genomic_DNA"/>
</dbReference>
<dbReference type="SUPFAM" id="SSF47384">
    <property type="entry name" value="Homodimeric domain of signal transducing histidine kinase"/>
    <property type="match status" value="1"/>
</dbReference>
<dbReference type="EC" id="2.7.13.3" evidence="2"/>
<name>A0AB33Z1F7_9GAMM</name>
<comment type="caution">
    <text evidence="16">The sequence shown here is derived from an EMBL/GenBank/DDBJ whole genome shotgun (WGS) entry which is preliminary data.</text>
</comment>
<evidence type="ECO:0000256" key="11">
    <source>
        <dbReference type="ARBA" id="ARBA00039567"/>
    </source>
</evidence>
<dbReference type="InterPro" id="IPR000014">
    <property type="entry name" value="PAS"/>
</dbReference>
<evidence type="ECO:0000256" key="6">
    <source>
        <dbReference type="ARBA" id="ARBA00022777"/>
    </source>
</evidence>
<evidence type="ECO:0000256" key="10">
    <source>
        <dbReference type="ARBA" id="ARBA00037696"/>
    </source>
</evidence>
<dbReference type="Gene3D" id="3.30.565.10">
    <property type="entry name" value="Histidine kinase-like ATPase, C-terminal domain"/>
    <property type="match status" value="1"/>
</dbReference>
<dbReference type="Pfam" id="PF02518">
    <property type="entry name" value="HATPase_c"/>
    <property type="match status" value="1"/>
</dbReference>
<dbReference type="Pfam" id="PF00512">
    <property type="entry name" value="HisKA"/>
    <property type="match status" value="1"/>
</dbReference>
<comment type="catalytic activity">
    <reaction evidence="1">
        <text>ATP + protein L-histidine = ADP + protein N-phospho-L-histidine.</text>
        <dbReference type="EC" id="2.7.13.3"/>
    </reaction>
</comment>
<evidence type="ECO:0000256" key="13">
    <source>
        <dbReference type="ARBA" id="ARBA00043094"/>
    </source>
</evidence>
<dbReference type="SUPFAM" id="SSF55785">
    <property type="entry name" value="PYP-like sensor domain (PAS domain)"/>
    <property type="match status" value="1"/>
</dbReference>
<comment type="function">
    <text evidence="10">Member of the two-component regulatory system NtrB/NtrC, which controls expression of the nitrogen-regulated (ntr) genes in response to nitrogen limitation. Under conditions of nitrogen limitation, NtrB autophosphorylates and transfers the phosphoryl group to NtrC. In the presence of nitrogen, acts as a phosphatase that dephosphorylates and inactivates NtrC.</text>
</comment>
<gene>
    <name evidence="16" type="ORF">L196_05610</name>
</gene>
<feature type="domain" description="Histidine kinase" evidence="14">
    <location>
        <begin position="143"/>
        <end position="354"/>
    </location>
</feature>
<dbReference type="RefSeq" id="WP_016390257.1">
    <property type="nucleotide sequence ID" value="NZ_KE646807.1"/>
</dbReference>
<dbReference type="AlphaFoldDB" id="A0AB33Z1F7"/>
<protein>
    <recommendedName>
        <fullName evidence="11">Sensory histidine kinase/phosphatase NtrB</fullName>
        <ecNumber evidence="2">2.7.13.3</ecNumber>
    </recommendedName>
    <alternativeName>
        <fullName evidence="12">Nitrogen regulation protein NR(II)</fullName>
    </alternativeName>
    <alternativeName>
        <fullName evidence="13">Nitrogen regulator II</fullName>
    </alternativeName>
</protein>
<evidence type="ECO:0000259" key="15">
    <source>
        <dbReference type="PROSITE" id="PS50112"/>
    </source>
</evidence>
<dbReference type="InterPro" id="IPR005467">
    <property type="entry name" value="His_kinase_dom"/>
</dbReference>
<keyword evidence="5" id="KW-0547">Nucleotide-binding</keyword>
<dbReference type="InterPro" id="IPR036890">
    <property type="entry name" value="HATPase_C_sf"/>
</dbReference>
<dbReference type="CDD" id="cd00082">
    <property type="entry name" value="HisKA"/>
    <property type="match status" value="1"/>
</dbReference>
<evidence type="ECO:0000256" key="3">
    <source>
        <dbReference type="ARBA" id="ARBA00022553"/>
    </source>
</evidence>
<sequence length="356" mass="39724">MKKHTFMPNSVMEQLSVGILLFNEKNALVYINNAAEELLDISERKAIGAKAENLFKTARFDINKVFQRSRQLGSKVTEHLVPIGHPVGTKRSVSLSATPLSNNSNDDEEELLVEIVDFNYYLQIDHDEKLLAQNELATNMLRGLAHEIKNPLGGIRGAAQLLSKELNGDFSDYIHVIIEEADRLRTLVDRMLGSSELPNHQYINIHVILERVRQLVEAEVNEKVIIRADYDPSLPDIKADKDQLIQALLNVVRNATQAVQDGGEIILRTRIHRNFTIGDETRKLAVKIDVIDDGPGIEKEMQTKIFYPMVTGRTDGTGLGLSIAQTNVQRHSGIIEVASEPGHTVFSTILPLEKAG</sequence>
<dbReference type="NCBIfam" id="NF008293">
    <property type="entry name" value="PRK11073.1"/>
    <property type="match status" value="1"/>
</dbReference>
<dbReference type="InterPro" id="IPR036097">
    <property type="entry name" value="HisK_dim/P_sf"/>
</dbReference>
<organism evidence="16 17">
    <name type="scientific">Cycloclasticus pugetii</name>
    <dbReference type="NCBI Taxonomy" id="34068"/>
    <lineage>
        <taxon>Bacteria</taxon>
        <taxon>Pseudomonadati</taxon>
        <taxon>Pseudomonadota</taxon>
        <taxon>Gammaproteobacteria</taxon>
        <taxon>Thiotrichales</taxon>
        <taxon>Piscirickettsiaceae</taxon>
        <taxon>Cycloclasticus</taxon>
    </lineage>
</organism>
<dbReference type="InterPro" id="IPR035965">
    <property type="entry name" value="PAS-like_dom_sf"/>
</dbReference>
<evidence type="ECO:0000313" key="17">
    <source>
        <dbReference type="Proteomes" id="UP000015462"/>
    </source>
</evidence>
<dbReference type="Proteomes" id="UP000015462">
    <property type="component" value="Unassembled WGS sequence"/>
</dbReference>
<dbReference type="InterPro" id="IPR003594">
    <property type="entry name" value="HATPase_dom"/>
</dbReference>
<keyword evidence="8" id="KW-0902">Two-component regulatory system</keyword>
<evidence type="ECO:0000256" key="2">
    <source>
        <dbReference type="ARBA" id="ARBA00012438"/>
    </source>
</evidence>
<evidence type="ECO:0000256" key="1">
    <source>
        <dbReference type="ARBA" id="ARBA00000085"/>
    </source>
</evidence>
<dbReference type="Gene3D" id="3.30.450.20">
    <property type="entry name" value="PAS domain"/>
    <property type="match status" value="1"/>
</dbReference>
<accession>A0AB33Z1F7</accession>
<dbReference type="PANTHER" id="PTHR43065:SF16">
    <property type="entry name" value="SENSORY HISTIDINE KINASE_PHOSPHATASE NTRB"/>
    <property type="match status" value="1"/>
</dbReference>
<keyword evidence="3" id="KW-0597">Phosphoprotein</keyword>